<organism evidence="3 4">
    <name type="scientific">Microbacterium arthrosphaerae</name>
    <dbReference type="NCBI Taxonomy" id="792652"/>
    <lineage>
        <taxon>Bacteria</taxon>
        <taxon>Bacillati</taxon>
        <taxon>Actinomycetota</taxon>
        <taxon>Actinomycetes</taxon>
        <taxon>Micrococcales</taxon>
        <taxon>Microbacteriaceae</taxon>
        <taxon>Microbacterium</taxon>
    </lineage>
</organism>
<comment type="caution">
    <text evidence="3">The sequence shown here is derived from an EMBL/GenBank/DDBJ whole genome shotgun (WGS) entry which is preliminary data.</text>
</comment>
<dbReference type="RefSeq" id="WP_318354382.1">
    <property type="nucleotide sequence ID" value="NZ_JAWQEV010000004.1"/>
</dbReference>
<keyword evidence="4" id="KW-1185">Reference proteome</keyword>
<protein>
    <submittedName>
        <fullName evidence="3">VanZ family protein</fullName>
    </submittedName>
</protein>
<dbReference type="PANTHER" id="PTHR36834">
    <property type="entry name" value="MEMBRANE PROTEIN-RELATED"/>
    <property type="match status" value="1"/>
</dbReference>
<dbReference type="InterPro" id="IPR053150">
    <property type="entry name" value="Teicoplanin_resist-assoc"/>
</dbReference>
<sequence length="166" mass="18075">MSGGRLPSTSGPRHAIIVMMALGYGIFLAFVVFWPSPIDAPVQGLLERAIAELHERGVPTFIDYDFIESFANILLFIPVGFLFGLMIPLRWWPIALLLGPALSAAIELAQRYVLDERVSTVQDVIANSIGSTIGVLIAVVIRAIVKARDEQVIARHEAQVRGSTPA</sequence>
<proteinExistence type="predicted"/>
<accession>A0ABU4H3F8</accession>
<evidence type="ECO:0000313" key="3">
    <source>
        <dbReference type="EMBL" id="MDW4573873.1"/>
    </source>
</evidence>
<gene>
    <name evidence="3" type="ORF">R8Z58_13915</name>
</gene>
<feature type="transmembrane region" description="Helical" evidence="1">
    <location>
        <begin position="125"/>
        <end position="145"/>
    </location>
</feature>
<evidence type="ECO:0000313" key="4">
    <source>
        <dbReference type="Proteomes" id="UP001283109"/>
    </source>
</evidence>
<keyword evidence="1" id="KW-0812">Transmembrane</keyword>
<feature type="domain" description="VanZ-like" evidence="2">
    <location>
        <begin position="23"/>
        <end position="141"/>
    </location>
</feature>
<keyword evidence="1" id="KW-1133">Transmembrane helix</keyword>
<feature type="transmembrane region" description="Helical" evidence="1">
    <location>
        <begin position="15"/>
        <end position="34"/>
    </location>
</feature>
<dbReference type="Pfam" id="PF04892">
    <property type="entry name" value="VanZ"/>
    <property type="match status" value="1"/>
</dbReference>
<dbReference type="EMBL" id="JAWQEV010000004">
    <property type="protein sequence ID" value="MDW4573873.1"/>
    <property type="molecule type" value="Genomic_DNA"/>
</dbReference>
<dbReference type="InterPro" id="IPR006976">
    <property type="entry name" value="VanZ-like"/>
</dbReference>
<evidence type="ECO:0000256" key="1">
    <source>
        <dbReference type="SAM" id="Phobius"/>
    </source>
</evidence>
<dbReference type="PANTHER" id="PTHR36834:SF2">
    <property type="entry name" value="MEMBRANE PROTEIN"/>
    <property type="match status" value="1"/>
</dbReference>
<name>A0ABU4H3F8_9MICO</name>
<feature type="transmembrane region" description="Helical" evidence="1">
    <location>
        <begin position="69"/>
        <end position="87"/>
    </location>
</feature>
<evidence type="ECO:0000259" key="2">
    <source>
        <dbReference type="Pfam" id="PF04892"/>
    </source>
</evidence>
<keyword evidence="1" id="KW-0472">Membrane</keyword>
<reference evidence="3 4" key="1">
    <citation type="submission" date="2023-11" db="EMBL/GenBank/DDBJ databases">
        <title>Draft genome sequence of Microbacterium arthrosphaerae JCM 30492.</title>
        <authorList>
            <person name="Zhang G."/>
            <person name="Ding Y."/>
        </authorList>
    </citation>
    <scope>NUCLEOTIDE SEQUENCE [LARGE SCALE GENOMIC DNA]</scope>
    <source>
        <strain evidence="3 4">JCM 30492</strain>
    </source>
</reference>
<dbReference type="Proteomes" id="UP001283109">
    <property type="component" value="Unassembled WGS sequence"/>
</dbReference>